<keyword evidence="7 10" id="KW-0520">NAD</keyword>
<comment type="subunit">
    <text evidence="10">Homodimer.</text>
</comment>
<evidence type="ECO:0000256" key="7">
    <source>
        <dbReference type="ARBA" id="ARBA00023027"/>
    </source>
</evidence>
<dbReference type="Gene3D" id="3.40.718.10">
    <property type="entry name" value="Isopropylmalate Dehydrogenase"/>
    <property type="match status" value="1"/>
</dbReference>
<feature type="binding site" evidence="10">
    <location>
        <position position="264"/>
    </location>
    <ligand>
        <name>a divalent metal cation</name>
        <dbReference type="ChEBI" id="CHEBI:60240"/>
        <note>ligand shared between dimeric partners</note>
    </ligand>
</feature>
<evidence type="ECO:0000313" key="12">
    <source>
        <dbReference type="Proteomes" id="UP000768471"/>
    </source>
</evidence>
<comment type="pathway">
    <text evidence="10">Cofactor biosynthesis; pyridoxine 5'-phosphate biosynthesis; pyridoxine 5'-phosphate from D-erythrose 4-phosphate: step 4/5.</text>
</comment>
<evidence type="ECO:0000256" key="5">
    <source>
        <dbReference type="ARBA" id="ARBA00022857"/>
    </source>
</evidence>
<evidence type="ECO:0000256" key="3">
    <source>
        <dbReference type="ARBA" id="ARBA00022833"/>
    </source>
</evidence>
<proteinExistence type="inferred from homology"/>
<comment type="caution">
    <text evidence="11">The sequence shown here is derived from an EMBL/GenBank/DDBJ whole genome shotgun (WGS) entry which is preliminary data.</text>
</comment>
<comment type="subcellular location">
    <subcellularLocation>
        <location evidence="10">Cytoplasm</location>
    </subcellularLocation>
</comment>
<comment type="miscellaneous">
    <text evidence="10">The active site is located at the dimer interface.</text>
</comment>
<keyword evidence="6 10" id="KW-0560">Oxidoreductase</keyword>
<keyword evidence="2 10" id="KW-0479">Metal-binding</keyword>
<evidence type="ECO:0000256" key="2">
    <source>
        <dbReference type="ARBA" id="ARBA00022723"/>
    </source>
</evidence>
<dbReference type="PANTHER" id="PTHR30004:SF5">
    <property type="entry name" value="4-HYDROXYTHREONINE-4-PHOSPHATE DEHYDROGENASE"/>
    <property type="match status" value="1"/>
</dbReference>
<name>A0ABS0N9X7_9NEIS</name>
<keyword evidence="3 10" id="KW-0862">Zinc</keyword>
<comment type="similarity">
    <text evidence="10">Belongs to the PdxA family.</text>
</comment>
<dbReference type="Proteomes" id="UP000768471">
    <property type="component" value="Unassembled WGS sequence"/>
</dbReference>
<dbReference type="InterPro" id="IPR037510">
    <property type="entry name" value="PdxA"/>
</dbReference>
<comment type="function">
    <text evidence="10">Catalyzes the NAD(P)-dependent oxidation of 4-(phosphooxy)-L-threonine (HTP) into 2-amino-3-oxo-4-(phosphooxy)butyric acid which spontaneously decarboxylates to form 3-amino-2-oxopropyl phosphate (AHAP).</text>
</comment>
<evidence type="ECO:0000256" key="8">
    <source>
        <dbReference type="ARBA" id="ARBA00023096"/>
    </source>
</evidence>
<dbReference type="NCBIfam" id="TIGR00557">
    <property type="entry name" value="pdxA"/>
    <property type="match status" value="1"/>
</dbReference>
<dbReference type="InterPro" id="IPR005255">
    <property type="entry name" value="PdxA_fam"/>
</dbReference>
<dbReference type="RefSeq" id="WP_197902981.1">
    <property type="nucleotide sequence ID" value="NZ_JACSGR010000003.1"/>
</dbReference>
<feature type="binding site" evidence="10">
    <location>
        <position position="164"/>
    </location>
    <ligand>
        <name>a divalent metal cation</name>
        <dbReference type="ChEBI" id="CHEBI:60240"/>
        <note>ligand shared between dimeric partners</note>
    </ligand>
</feature>
<dbReference type="SUPFAM" id="SSF53659">
    <property type="entry name" value="Isocitrate/Isopropylmalate dehydrogenase-like"/>
    <property type="match status" value="1"/>
</dbReference>
<keyword evidence="1 10" id="KW-0963">Cytoplasm</keyword>
<gene>
    <name evidence="10 11" type="primary">pdxA</name>
    <name evidence="11" type="ORF">H9Q10_05415</name>
</gene>
<feature type="binding site" evidence="10">
    <location>
        <position position="134"/>
    </location>
    <ligand>
        <name>substrate</name>
    </ligand>
</feature>
<evidence type="ECO:0000256" key="10">
    <source>
        <dbReference type="HAMAP-Rule" id="MF_00536"/>
    </source>
</evidence>
<evidence type="ECO:0000256" key="9">
    <source>
        <dbReference type="ARBA" id="ARBA00023285"/>
    </source>
</evidence>
<feature type="binding site" evidence="10">
    <location>
        <position position="281"/>
    </location>
    <ligand>
        <name>substrate</name>
    </ligand>
</feature>
<evidence type="ECO:0000256" key="4">
    <source>
        <dbReference type="ARBA" id="ARBA00022842"/>
    </source>
</evidence>
<organism evidence="11 12">
    <name type="scientific">Eikenella glucosivorans</name>
    <dbReference type="NCBI Taxonomy" id="2766967"/>
    <lineage>
        <taxon>Bacteria</taxon>
        <taxon>Pseudomonadati</taxon>
        <taxon>Pseudomonadota</taxon>
        <taxon>Betaproteobacteria</taxon>
        <taxon>Neisseriales</taxon>
        <taxon>Neisseriaceae</taxon>
        <taxon>Eikenella</taxon>
    </lineage>
</organism>
<sequence length="333" mass="35797">MHRKQPILAITSGEPAGIGPDICLTLAQTKLPCRCVILGDKQLLASRAEQLGYRITMADYQINQAPIPGTLEVLHIPLASPCQTGKLDSANARYVLAMLDRAYAGICQGEFAGMVTAPLHKGIINDAGIPFSGHTEYLAAISHTEQVVMMLAGNGLRVALATTHLPLKDIAAAITRPLLRQVLHILHTDLQTKFGIPQPTILVAGLNPHAGEQGHLGWEEIQIIEPELQALRTQGLDVRGPYPADTLFQPFLLKDADVVLAMYHDQGLPVLKYASFGQGVNITLGLPFIRTSVDHGTALDLAGTGRADHGSLLTAIQTALSMAEHWQHHCATT</sequence>
<accession>A0ABS0N9X7</accession>
<feature type="binding site" evidence="10">
    <location>
        <position position="209"/>
    </location>
    <ligand>
        <name>a divalent metal cation</name>
        <dbReference type="ChEBI" id="CHEBI:60240"/>
        <note>ligand shared between dimeric partners</note>
    </ligand>
</feature>
<evidence type="ECO:0000256" key="1">
    <source>
        <dbReference type="ARBA" id="ARBA00022490"/>
    </source>
</evidence>
<comment type="cofactor">
    <cofactor evidence="10">
        <name>Zn(2+)</name>
        <dbReference type="ChEBI" id="CHEBI:29105"/>
    </cofactor>
    <cofactor evidence="10">
        <name>Mg(2+)</name>
        <dbReference type="ChEBI" id="CHEBI:18420"/>
    </cofactor>
    <cofactor evidence="10">
        <name>Co(2+)</name>
        <dbReference type="ChEBI" id="CHEBI:48828"/>
    </cofactor>
    <text evidence="10">Binds 1 divalent metal cation per subunit. Can use ions such as Zn(2+), Mg(2+) or Co(2+).</text>
</comment>
<keyword evidence="12" id="KW-1185">Reference proteome</keyword>
<feature type="binding site" evidence="10">
    <location>
        <position position="290"/>
    </location>
    <ligand>
        <name>substrate</name>
    </ligand>
</feature>
<dbReference type="EC" id="1.1.1.262" evidence="10"/>
<dbReference type="EMBL" id="JACSGR010000003">
    <property type="protein sequence ID" value="MBH5329104.1"/>
    <property type="molecule type" value="Genomic_DNA"/>
</dbReference>
<protein>
    <recommendedName>
        <fullName evidence="10">4-hydroxythreonine-4-phosphate dehydrogenase</fullName>
        <ecNumber evidence="10">1.1.1.262</ecNumber>
    </recommendedName>
    <alternativeName>
        <fullName evidence="10">4-(phosphohydroxy)-L-threonine dehydrogenase</fullName>
    </alternativeName>
</protein>
<dbReference type="GO" id="GO:0050570">
    <property type="term" value="F:4-hydroxythreonine-4-phosphate dehydrogenase activity"/>
    <property type="evidence" value="ECO:0007669"/>
    <property type="project" value="UniProtKB-EC"/>
</dbReference>
<evidence type="ECO:0000256" key="6">
    <source>
        <dbReference type="ARBA" id="ARBA00023002"/>
    </source>
</evidence>
<evidence type="ECO:0000313" key="11">
    <source>
        <dbReference type="EMBL" id="MBH5329104.1"/>
    </source>
</evidence>
<dbReference type="PANTHER" id="PTHR30004">
    <property type="entry name" value="4-HYDROXYTHREONINE-4-PHOSPHATE DEHYDROGENASE"/>
    <property type="match status" value="1"/>
</dbReference>
<dbReference type="Pfam" id="PF04166">
    <property type="entry name" value="PdxA"/>
    <property type="match status" value="1"/>
</dbReference>
<keyword evidence="9 10" id="KW-0170">Cobalt</keyword>
<feature type="binding site" evidence="10">
    <location>
        <position position="135"/>
    </location>
    <ligand>
        <name>substrate</name>
    </ligand>
</feature>
<comment type="catalytic activity">
    <reaction evidence="10">
        <text>4-(phosphooxy)-L-threonine + NAD(+) = 3-amino-2-oxopropyl phosphate + CO2 + NADH</text>
        <dbReference type="Rhea" id="RHEA:32275"/>
        <dbReference type="ChEBI" id="CHEBI:16526"/>
        <dbReference type="ChEBI" id="CHEBI:57279"/>
        <dbReference type="ChEBI" id="CHEBI:57540"/>
        <dbReference type="ChEBI" id="CHEBI:57945"/>
        <dbReference type="ChEBI" id="CHEBI:58452"/>
        <dbReference type="EC" id="1.1.1.262"/>
    </reaction>
</comment>
<reference evidence="11 12" key="1">
    <citation type="submission" date="2020-09" db="EMBL/GenBank/DDBJ databases">
        <title>Eikenella S3660 sp. nov., isolated from a throat swab.</title>
        <authorList>
            <person name="Buhl M."/>
        </authorList>
    </citation>
    <scope>NUCLEOTIDE SEQUENCE [LARGE SCALE GENOMIC DNA]</scope>
    <source>
        <strain evidence="11 12">S3360</strain>
    </source>
</reference>
<keyword evidence="5 10" id="KW-0521">NADP</keyword>
<feature type="binding site" evidence="10">
    <location>
        <position position="272"/>
    </location>
    <ligand>
        <name>substrate</name>
    </ligand>
</feature>
<keyword evidence="8 10" id="KW-0664">Pyridoxine biosynthesis</keyword>
<keyword evidence="4 10" id="KW-0460">Magnesium</keyword>
<dbReference type="HAMAP" id="MF_00536">
    <property type="entry name" value="PdxA"/>
    <property type="match status" value="1"/>
</dbReference>